<accession>A0ABU3DHD0</accession>
<dbReference type="RefSeq" id="WP_311691229.1">
    <property type="nucleotide sequence ID" value="NZ_JAVRHL010000002.1"/>
</dbReference>
<dbReference type="InterPro" id="IPR005183">
    <property type="entry name" value="DUF305_CopM-like"/>
</dbReference>
<gene>
    <name evidence="3" type="ORF">RM543_10360</name>
</gene>
<evidence type="ECO:0000259" key="2">
    <source>
        <dbReference type="Pfam" id="PF03713"/>
    </source>
</evidence>
<feature type="transmembrane region" description="Helical" evidence="1">
    <location>
        <begin position="46"/>
        <end position="66"/>
    </location>
</feature>
<keyword evidence="1" id="KW-1133">Transmembrane helix</keyword>
<dbReference type="EMBL" id="JAVRHL010000002">
    <property type="protein sequence ID" value="MDT0683089.1"/>
    <property type="molecule type" value="Genomic_DNA"/>
</dbReference>
<dbReference type="Proteomes" id="UP001265259">
    <property type="component" value="Unassembled WGS sequence"/>
</dbReference>
<keyword evidence="1" id="KW-0472">Membrane</keyword>
<keyword evidence="1" id="KW-0812">Transmembrane</keyword>
<dbReference type="InterPro" id="IPR012347">
    <property type="entry name" value="Ferritin-like"/>
</dbReference>
<dbReference type="Gene3D" id="1.20.1260.10">
    <property type="match status" value="1"/>
</dbReference>
<evidence type="ECO:0000256" key="1">
    <source>
        <dbReference type="SAM" id="Phobius"/>
    </source>
</evidence>
<feature type="domain" description="DUF305" evidence="2">
    <location>
        <begin position="94"/>
        <end position="147"/>
    </location>
</feature>
<evidence type="ECO:0000313" key="3">
    <source>
        <dbReference type="EMBL" id="MDT0683089.1"/>
    </source>
</evidence>
<sequence>MKHDSKHKGSYGRFAAMIATSTVVMFGLMYLNTYALDHVFFSQTRMWMALYMGAVMAIIMLAFMLGMYGNRRINIGIFAGAAMAFAASLYLVRSQDTVEDVAWMKAMIPHHSIAIMTSERANISDPRVRALADAIIQAQRAEIEEMKLYIADIEANGDAPTGTPRERQ</sequence>
<comment type="caution">
    <text evidence="3">The sequence shown here is derived from an EMBL/GenBank/DDBJ whole genome shotgun (WGS) entry which is preliminary data.</text>
</comment>
<name>A0ABU3DHD0_9RHOB</name>
<protein>
    <submittedName>
        <fullName evidence="3">DUF305 domain-containing protein</fullName>
    </submittedName>
</protein>
<proteinExistence type="predicted"/>
<reference evidence="3 4" key="1">
    <citation type="submission" date="2023-09" db="EMBL/GenBank/DDBJ databases">
        <authorList>
            <person name="Rey-Velasco X."/>
        </authorList>
    </citation>
    <scope>NUCLEOTIDE SEQUENCE [LARGE SCALE GENOMIC DNA]</scope>
    <source>
        <strain evidence="3 4">F158</strain>
    </source>
</reference>
<keyword evidence="4" id="KW-1185">Reference proteome</keyword>
<feature type="transmembrane region" description="Helical" evidence="1">
    <location>
        <begin position="12"/>
        <end position="31"/>
    </location>
</feature>
<evidence type="ECO:0000313" key="4">
    <source>
        <dbReference type="Proteomes" id="UP001265259"/>
    </source>
</evidence>
<organism evidence="3 4">
    <name type="scientific">Tropicimonas omnivorans</name>
    <dbReference type="NCBI Taxonomy" id="3075590"/>
    <lineage>
        <taxon>Bacteria</taxon>
        <taxon>Pseudomonadati</taxon>
        <taxon>Pseudomonadota</taxon>
        <taxon>Alphaproteobacteria</taxon>
        <taxon>Rhodobacterales</taxon>
        <taxon>Roseobacteraceae</taxon>
        <taxon>Tropicimonas</taxon>
    </lineage>
</organism>
<feature type="transmembrane region" description="Helical" evidence="1">
    <location>
        <begin position="73"/>
        <end position="92"/>
    </location>
</feature>
<dbReference type="Pfam" id="PF03713">
    <property type="entry name" value="DUF305"/>
    <property type="match status" value="1"/>
</dbReference>